<dbReference type="InterPro" id="IPR015943">
    <property type="entry name" value="WD40/YVTN_repeat-like_dom_sf"/>
</dbReference>
<accession>A0A165HDG2</accession>
<dbReference type="STRING" id="1353952.A0A165HDG2"/>
<protein>
    <recommendedName>
        <fullName evidence="1">DUF2415 domain-containing protein</fullName>
    </recommendedName>
</protein>
<dbReference type="InterPro" id="IPR019417">
    <property type="entry name" value="DUF2415"/>
</dbReference>
<dbReference type="SUPFAM" id="SSF50978">
    <property type="entry name" value="WD40 repeat-like"/>
    <property type="match status" value="1"/>
</dbReference>
<name>A0A165HDG2_9BASI</name>
<gene>
    <name evidence="2" type="ORF">CALCODRAFT_516249</name>
</gene>
<reference evidence="2 3" key="1">
    <citation type="journal article" date="2016" name="Mol. Biol. Evol.">
        <title>Comparative Genomics of Early-Diverging Mushroom-Forming Fungi Provides Insights into the Origins of Lignocellulose Decay Capabilities.</title>
        <authorList>
            <person name="Nagy L.G."/>
            <person name="Riley R."/>
            <person name="Tritt A."/>
            <person name="Adam C."/>
            <person name="Daum C."/>
            <person name="Floudas D."/>
            <person name="Sun H."/>
            <person name="Yadav J.S."/>
            <person name="Pangilinan J."/>
            <person name="Larsson K.H."/>
            <person name="Matsuura K."/>
            <person name="Barry K."/>
            <person name="Labutti K."/>
            <person name="Kuo R."/>
            <person name="Ohm R.A."/>
            <person name="Bhattacharya S.S."/>
            <person name="Shirouzu T."/>
            <person name="Yoshinaga Y."/>
            <person name="Martin F.M."/>
            <person name="Grigoriev I.V."/>
            <person name="Hibbett D.S."/>
        </authorList>
    </citation>
    <scope>NUCLEOTIDE SEQUENCE [LARGE SCALE GENOMIC DNA]</scope>
    <source>
        <strain evidence="2 3">HHB12733</strain>
    </source>
</reference>
<evidence type="ECO:0000259" key="1">
    <source>
        <dbReference type="Pfam" id="PF10313"/>
    </source>
</evidence>
<organism evidence="2 3">
    <name type="scientific">Calocera cornea HHB12733</name>
    <dbReference type="NCBI Taxonomy" id="1353952"/>
    <lineage>
        <taxon>Eukaryota</taxon>
        <taxon>Fungi</taxon>
        <taxon>Dikarya</taxon>
        <taxon>Basidiomycota</taxon>
        <taxon>Agaricomycotina</taxon>
        <taxon>Dacrymycetes</taxon>
        <taxon>Dacrymycetales</taxon>
        <taxon>Dacrymycetaceae</taxon>
        <taxon>Calocera</taxon>
    </lineage>
</organism>
<dbReference type="InterPro" id="IPR036322">
    <property type="entry name" value="WD40_repeat_dom_sf"/>
</dbReference>
<sequence>MADRLLNESPSTVTPAVITSHHRELRDLLVCPEQRGTVHYIRSTSLFSHSTLTPDAEPEQLCDLRFHPVCLSYGAGLLAAGGLHSELALRPLHSSRWTYTTKLSKSINNSLFVTSACLPDDPGASGSRTRLFVSNNDHTLTAYEVWIEEDGDGEGEGGCRMELSGSVRLTTALNHSSLSPDGRTLLVVGDTPEVFVLNVSGGPSTTMKLTTTLEGMWAALPTLPSQLLGALMDASSQCHHRVRCLLLWLARPATYHAGLTDGQVMVWDVRSTKPLAKFSASRAGASTRAVKFTPPGAPQELLTFAEGSSNLHVVDARTFDTHETYMLPPIESPSCPTLTRTKRFIGDPAQPGPDTTIPIRRSFTPAHLLLSSFHLTHYAPASPPLRPHSRLGPAGYAPSSLYTDLGDYKPPVPWYASGYGSNTDPEITGLCWDPTGRWCYVGTEGSIVEWSTARGERPWYDDVEFA</sequence>
<proteinExistence type="predicted"/>
<keyword evidence="3" id="KW-1185">Reference proteome</keyword>
<evidence type="ECO:0000313" key="2">
    <source>
        <dbReference type="EMBL" id="KZT59156.1"/>
    </source>
</evidence>
<dbReference type="Pfam" id="PF10313">
    <property type="entry name" value="DUF2415"/>
    <property type="match status" value="1"/>
</dbReference>
<dbReference type="AlphaFoldDB" id="A0A165HDG2"/>
<dbReference type="PANTHER" id="PTHR43991">
    <property type="entry name" value="WD REPEAT PROTEIN (AFU_ORTHOLOGUE AFUA_8G05640)-RELATED"/>
    <property type="match status" value="1"/>
</dbReference>
<dbReference type="OrthoDB" id="64353at2759"/>
<dbReference type="InParanoid" id="A0A165HDG2"/>
<feature type="domain" description="DUF2415" evidence="1">
    <location>
        <begin position="286"/>
        <end position="322"/>
    </location>
</feature>
<dbReference type="PANTHER" id="PTHR43991:SF9">
    <property type="entry name" value="DUF2415 DOMAIN-CONTAINING PROTEIN"/>
    <property type="match status" value="1"/>
</dbReference>
<dbReference type="Gene3D" id="2.130.10.10">
    <property type="entry name" value="YVTN repeat-like/Quinoprotein amine dehydrogenase"/>
    <property type="match status" value="2"/>
</dbReference>
<evidence type="ECO:0000313" key="3">
    <source>
        <dbReference type="Proteomes" id="UP000076842"/>
    </source>
</evidence>
<dbReference type="Proteomes" id="UP000076842">
    <property type="component" value="Unassembled WGS sequence"/>
</dbReference>
<dbReference type="EMBL" id="KV423943">
    <property type="protein sequence ID" value="KZT59156.1"/>
    <property type="molecule type" value="Genomic_DNA"/>
</dbReference>